<accession>A0ABY8UQ36</accession>
<dbReference type="InterPro" id="IPR027417">
    <property type="entry name" value="P-loop_NTPase"/>
</dbReference>
<organism evidence="7 8">
    <name type="scientific">Tetradesmus obliquus</name>
    <name type="common">Green alga</name>
    <name type="synonym">Acutodesmus obliquus</name>
    <dbReference type="NCBI Taxonomy" id="3088"/>
    <lineage>
        <taxon>Eukaryota</taxon>
        <taxon>Viridiplantae</taxon>
        <taxon>Chlorophyta</taxon>
        <taxon>core chlorophytes</taxon>
        <taxon>Chlorophyceae</taxon>
        <taxon>CS clade</taxon>
        <taxon>Sphaeropleales</taxon>
        <taxon>Scenedesmaceae</taxon>
        <taxon>Tetradesmus</taxon>
    </lineage>
</organism>
<evidence type="ECO:0000256" key="1">
    <source>
        <dbReference type="ARBA" id="ARBA00022741"/>
    </source>
</evidence>
<evidence type="ECO:0000256" key="2">
    <source>
        <dbReference type="ARBA" id="ARBA00022840"/>
    </source>
</evidence>
<feature type="compositionally biased region" description="Low complexity" evidence="4">
    <location>
        <begin position="987"/>
        <end position="1012"/>
    </location>
</feature>
<name>A0ABY8UQ36_TETOB</name>
<protein>
    <recommendedName>
        <fullName evidence="9">DNA mismatch repair proteins mutS family domain-containing protein</fullName>
    </recommendedName>
</protein>
<gene>
    <name evidence="7" type="ORF">OEZ85_000133</name>
</gene>
<evidence type="ECO:0000313" key="8">
    <source>
        <dbReference type="Proteomes" id="UP001244341"/>
    </source>
</evidence>
<evidence type="ECO:0000313" key="7">
    <source>
        <dbReference type="EMBL" id="WIA23370.1"/>
    </source>
</evidence>
<dbReference type="Pfam" id="PF00488">
    <property type="entry name" value="MutS_V"/>
    <property type="match status" value="1"/>
</dbReference>
<feature type="region of interest" description="Disordered" evidence="4">
    <location>
        <begin position="335"/>
        <end position="362"/>
    </location>
</feature>
<dbReference type="SMART" id="SM00533">
    <property type="entry name" value="MUTSd"/>
    <property type="match status" value="1"/>
</dbReference>
<keyword evidence="2" id="KW-0067">ATP-binding</keyword>
<feature type="domain" description="DNA mismatch repair protein MutS core" evidence="5">
    <location>
        <begin position="1"/>
        <end position="322"/>
    </location>
</feature>
<sequence length="1031" mass="108862">MCQQLAVPVAMQTSVRLLQETRAMLALENEMMALLDYGGISTNDAESAIKRASKGGMVGAKQLRGLVATLAGADRLKRQVGLVARQNNATQRNGPLGPLLDAVAAVRVPAALMRDINAAINEDGELADSSSEQVRTTRGRVRAITSRINNILKGYPGEASEKSGRLCIAVPAGTRINNGVMLGSSVGGGLTYIEPAQVVSLNNELMAARAEAMAAEEAVLWELSGRLMGCLEDVETAFSIVGWLDVLSAKVRFGMWMGAVMPQFTPWDEVFHTRSGAALRKQQQQQQQGSSAVDWDAFASAGAAAGAAVHLRRLSHPLLLADYLEERQQLERQARMAGYAAASSSSSEGGSSSSSSGKKISSRMLGTRKEVLYKQMGLDFDSSSSSGKQQAANPQEALAALKPPRPIELVAQPETSVVVITGPNTGGKTAAMKAFGLAACMAKAGLLLPAQAPARLPCFSCVLADIGDEQSLTANLSTFSGHIKRISALRAEADGRSLLLLDELGTGTDPVEGAALGQALLQQLIKGGIGNGALTIATTHHSIMTQLKFEDPRAENASVEFDEEALAPTYKLLWGVPGRSNALNIASRLGLDPTIVAAARQRLAAGVAAANSAIEELEGVQETLRQADAAAFAVEADLQQTKTRLEGVKQLVISTQQGVAMKRAAAIREVQSAARALLKALKLERKARFKGNTSSKIGRQLDLAMGDDMLQTSQSNNQNNMSVTTAAISLDAAMESFRALEASSAGGSSAFAYDALLQQRRQQQQQQWQQQEEWVQDWARLLEKARSTLRESLASSSSSSVGVAGGSLEEDYEAEVEAELQALAAKAAQRDAALQAEIAAAQQLIESQFEAITAAAAATDAASQDALDAAVDAVQKRKRSTDEAVSQELFAAGVSLVEEALEADQQLAALMAANGAAQQAQAAAQAEEAARQQAEQAMLMAAMESELEQWDIDALLQATQQQQQQEEAAAAAAASAAKAEAEAAAAAAAAEAVQQQQQQLEMQQQQQQQGQAKSNQAKGKKGKRGISFKFF</sequence>
<evidence type="ECO:0000259" key="5">
    <source>
        <dbReference type="SMART" id="SM00533"/>
    </source>
</evidence>
<keyword evidence="3" id="KW-0238">DNA-binding</keyword>
<feature type="region of interest" description="Disordered" evidence="4">
    <location>
        <begin position="987"/>
        <end position="1031"/>
    </location>
</feature>
<evidence type="ECO:0000259" key="6">
    <source>
        <dbReference type="SMART" id="SM00534"/>
    </source>
</evidence>
<dbReference type="InterPro" id="IPR036187">
    <property type="entry name" value="DNA_mismatch_repair_MutS_sf"/>
</dbReference>
<dbReference type="SUPFAM" id="SSF52540">
    <property type="entry name" value="P-loop containing nucleoside triphosphate hydrolases"/>
    <property type="match status" value="1"/>
</dbReference>
<evidence type="ECO:0008006" key="9">
    <source>
        <dbReference type="Google" id="ProtNLM"/>
    </source>
</evidence>
<dbReference type="Proteomes" id="UP001244341">
    <property type="component" value="Chromosome 16b"/>
</dbReference>
<dbReference type="InterPro" id="IPR045076">
    <property type="entry name" value="MutS"/>
</dbReference>
<dbReference type="EMBL" id="CP126223">
    <property type="protein sequence ID" value="WIA23370.1"/>
    <property type="molecule type" value="Genomic_DNA"/>
</dbReference>
<proteinExistence type="predicted"/>
<dbReference type="Gene3D" id="3.40.50.300">
    <property type="entry name" value="P-loop containing nucleotide triphosphate hydrolases"/>
    <property type="match status" value="1"/>
</dbReference>
<evidence type="ECO:0000256" key="4">
    <source>
        <dbReference type="SAM" id="MobiDB-lite"/>
    </source>
</evidence>
<dbReference type="SUPFAM" id="SSF48334">
    <property type="entry name" value="DNA repair protein MutS, domain III"/>
    <property type="match status" value="1"/>
</dbReference>
<dbReference type="PANTHER" id="PTHR48466">
    <property type="entry name" value="OS10G0509000 PROTEIN-RELATED"/>
    <property type="match status" value="1"/>
</dbReference>
<dbReference type="SMART" id="SM00534">
    <property type="entry name" value="MUTSac"/>
    <property type="match status" value="1"/>
</dbReference>
<feature type="compositionally biased region" description="Low complexity" evidence="4">
    <location>
        <begin position="337"/>
        <end position="359"/>
    </location>
</feature>
<keyword evidence="1" id="KW-0547">Nucleotide-binding</keyword>
<feature type="domain" description="DNA mismatch repair proteins mutS family" evidence="6">
    <location>
        <begin position="415"/>
        <end position="604"/>
    </location>
</feature>
<keyword evidence="8" id="KW-1185">Reference proteome</keyword>
<evidence type="ECO:0000256" key="3">
    <source>
        <dbReference type="ARBA" id="ARBA00023125"/>
    </source>
</evidence>
<reference evidence="7 8" key="1">
    <citation type="submission" date="2023-05" db="EMBL/GenBank/DDBJ databases">
        <title>A 100% complete, gapless, phased diploid assembly of the Scenedesmus obliquus UTEX 3031 genome.</title>
        <authorList>
            <person name="Biondi T.C."/>
            <person name="Hanschen E.R."/>
            <person name="Kwon T."/>
            <person name="Eng W."/>
            <person name="Kruse C.P.S."/>
            <person name="Koehler S.I."/>
            <person name="Kunde Y."/>
            <person name="Gleasner C.D."/>
            <person name="You Mak K.T."/>
            <person name="Polle J."/>
            <person name="Hovde B.T."/>
            <person name="Starkenburg S.R."/>
        </authorList>
    </citation>
    <scope>NUCLEOTIDE SEQUENCE [LARGE SCALE GENOMIC DNA]</scope>
    <source>
        <strain evidence="7 8">DOE0152z</strain>
    </source>
</reference>
<dbReference type="InterPro" id="IPR007696">
    <property type="entry name" value="DNA_mismatch_repair_MutS_core"/>
</dbReference>
<feature type="compositionally biased region" description="Basic residues" evidence="4">
    <location>
        <begin position="1018"/>
        <end position="1031"/>
    </location>
</feature>
<dbReference type="PANTHER" id="PTHR48466:SF2">
    <property type="entry name" value="OS10G0509000 PROTEIN"/>
    <property type="match status" value="1"/>
</dbReference>
<dbReference type="InterPro" id="IPR000432">
    <property type="entry name" value="DNA_mismatch_repair_MutS_C"/>
</dbReference>